<dbReference type="RefSeq" id="WP_120143020.1">
    <property type="nucleotide sequence ID" value="NZ_CP031933.2"/>
</dbReference>
<name>A0A386PWB2_9LACO</name>
<dbReference type="AlphaFoldDB" id="A0A386PWB2"/>
<sequence>MVEKAEILDVMNQLSHELNQSHGNSLTAQFVNESLAELKKSEGVAFTGAMQYFLNKAPVVKLSDGIKLNSKEKKLWHQALSFTDLGNNLWGASVGGY</sequence>
<proteinExistence type="predicted"/>
<protein>
    <recommendedName>
        <fullName evidence="3">Bacteriocin immunity protein</fullName>
    </recommendedName>
</protein>
<dbReference type="EMBL" id="CP031933">
    <property type="protein sequence ID" value="AYE38790.1"/>
    <property type="molecule type" value="Genomic_DNA"/>
</dbReference>
<dbReference type="OrthoDB" id="2309651at2"/>
<evidence type="ECO:0000313" key="1">
    <source>
        <dbReference type="EMBL" id="AYE38790.1"/>
    </source>
</evidence>
<keyword evidence="2" id="KW-1185">Reference proteome</keyword>
<reference evidence="2" key="1">
    <citation type="submission" date="2018-08" db="EMBL/GenBank/DDBJ databases">
        <title>Genome of Lactobacillus sp. HBUAS52074.</title>
        <authorList>
            <person name="Guo Z."/>
            <person name="Zhang Z.D."/>
        </authorList>
    </citation>
    <scope>NUCLEOTIDE SEQUENCE [LARGE SCALE GENOMIC DNA]</scope>
    <source>
        <strain evidence="2">HBUAS52074</strain>
    </source>
</reference>
<organism evidence="1 2">
    <name type="scientific">Companilactobacillus zhachilii</name>
    <dbReference type="NCBI Taxonomy" id="2304606"/>
    <lineage>
        <taxon>Bacteria</taxon>
        <taxon>Bacillati</taxon>
        <taxon>Bacillota</taxon>
        <taxon>Bacilli</taxon>
        <taxon>Lactobacillales</taxon>
        <taxon>Lactobacillaceae</taxon>
        <taxon>Companilactobacillus</taxon>
    </lineage>
</organism>
<evidence type="ECO:0000313" key="2">
    <source>
        <dbReference type="Proteomes" id="UP000267208"/>
    </source>
</evidence>
<evidence type="ECO:0008006" key="3">
    <source>
        <dbReference type="Google" id="ProtNLM"/>
    </source>
</evidence>
<gene>
    <name evidence="1" type="ORF">D1B17_09150</name>
</gene>
<dbReference type="KEGG" id="lzh:D1B17_09150"/>
<accession>A0A386PWB2</accession>
<dbReference type="Proteomes" id="UP000267208">
    <property type="component" value="Chromosome"/>
</dbReference>